<organism evidence="1 2">
    <name type="scientific">Aureococcus anophagefferens</name>
    <name type="common">Harmful bloom alga</name>
    <dbReference type="NCBI Taxonomy" id="44056"/>
    <lineage>
        <taxon>Eukaryota</taxon>
        <taxon>Sar</taxon>
        <taxon>Stramenopiles</taxon>
        <taxon>Ochrophyta</taxon>
        <taxon>Pelagophyceae</taxon>
        <taxon>Pelagomonadales</taxon>
        <taxon>Pelagomonadaceae</taxon>
        <taxon>Aureococcus</taxon>
    </lineage>
</organism>
<proteinExistence type="predicted"/>
<dbReference type="KEGG" id="aaf:AURANDRAFT_26439"/>
<dbReference type="EMBL" id="JBBJCI010000222">
    <property type="protein sequence ID" value="KAK7239795.1"/>
    <property type="molecule type" value="Genomic_DNA"/>
</dbReference>
<sequence length="385" mass="42311">MSELKLHKPQRKQVRTRSVKSLRTPNLICYEHVLKANAARMRSRAERLGCELRPHFKTVKTLGAATIATGGTKRKLTVSTLAEAFFLEAGGFDDIVYAVPLTPDKIDDVEDLSCRLEKFYVMVDHMDQVTPLLERMEGEPVVKVLVGVDCGYHRDGVDPDDPESLKLVEAIVACEDLEFAGLYTHGGHSYDCASVEDVRAIARAERDNTVAFADKVRRAGFAVPCVGVGSTPTCSNPPEHLDGVDEMHPGNFLYYDTTQLRLGSCASVDDVAVRVITRVVGHYKRSNILLIDAGWTGLSAQGKECGYGAIPKHPELAIVTLKQECGEITTRDGSPLNFESYPIGTILEVAPHHSCAATHQHAECHVVRDEFSGLILDSWPICKGW</sequence>
<protein>
    <submittedName>
        <fullName evidence="1">D-serine ammonia-lyase</fullName>
    </submittedName>
</protein>
<dbReference type="Pfam" id="PF01168">
    <property type="entry name" value="Ala_racemase_N"/>
    <property type="match status" value="1"/>
</dbReference>
<dbReference type="PANTHER" id="PTHR28004">
    <property type="entry name" value="ZGC:162816-RELATED"/>
    <property type="match status" value="1"/>
</dbReference>
<dbReference type="GO" id="GO:0046872">
    <property type="term" value="F:metal ion binding"/>
    <property type="evidence" value="ECO:0007669"/>
    <property type="project" value="UniProtKB-KW"/>
</dbReference>
<dbReference type="GO" id="GO:0008721">
    <property type="term" value="F:D-serine ammonia-lyase activity"/>
    <property type="evidence" value="ECO:0007669"/>
    <property type="project" value="UniProtKB-EC"/>
</dbReference>
<reference evidence="1 2" key="1">
    <citation type="submission" date="2024-03" db="EMBL/GenBank/DDBJ databases">
        <title>Aureococcus anophagefferens CCMP1851 and Kratosvirus quantuckense: Draft genome of a second virus-susceptible host strain in the model system.</title>
        <authorList>
            <person name="Chase E."/>
            <person name="Truchon A.R."/>
            <person name="Schepens W."/>
            <person name="Wilhelm S.W."/>
        </authorList>
    </citation>
    <scope>NUCLEOTIDE SEQUENCE [LARGE SCALE GENOMIC DNA]</scope>
    <source>
        <strain evidence="1 2">CCMP1851</strain>
    </source>
</reference>
<dbReference type="PANTHER" id="PTHR28004:SF2">
    <property type="entry name" value="D-SERINE DEHYDRATASE"/>
    <property type="match status" value="1"/>
</dbReference>
<evidence type="ECO:0000313" key="1">
    <source>
        <dbReference type="EMBL" id="KAK7239795.1"/>
    </source>
</evidence>
<dbReference type="Proteomes" id="UP001363151">
    <property type="component" value="Unassembled WGS sequence"/>
</dbReference>
<gene>
    <name evidence="1" type="ORF">SO694_00029212</name>
</gene>
<dbReference type="SUPFAM" id="SSF51419">
    <property type="entry name" value="PLP-binding barrel"/>
    <property type="match status" value="1"/>
</dbReference>
<dbReference type="InterPro" id="IPR042208">
    <property type="entry name" value="D-ser_dehydrat-like_sf"/>
</dbReference>
<dbReference type="Pfam" id="PF14031">
    <property type="entry name" value="D-ser_dehydrat"/>
    <property type="match status" value="1"/>
</dbReference>
<dbReference type="InterPro" id="IPR029066">
    <property type="entry name" value="PLP-binding_barrel"/>
</dbReference>
<dbReference type="GO" id="GO:0036088">
    <property type="term" value="P:D-serine catabolic process"/>
    <property type="evidence" value="ECO:0007669"/>
    <property type="project" value="TreeGrafter"/>
</dbReference>
<dbReference type="InterPro" id="IPR051466">
    <property type="entry name" value="D-amino_acid_metab_enzyme"/>
</dbReference>
<dbReference type="InterPro" id="IPR001608">
    <property type="entry name" value="Ala_racemase_N"/>
</dbReference>
<dbReference type="Gene3D" id="2.40.37.20">
    <property type="entry name" value="D-serine dehydratase-like domain"/>
    <property type="match status" value="1"/>
</dbReference>
<keyword evidence="2" id="KW-1185">Reference proteome</keyword>
<dbReference type="SMART" id="SM01119">
    <property type="entry name" value="D-ser_dehydrat"/>
    <property type="match status" value="1"/>
</dbReference>
<dbReference type="Gene3D" id="3.20.20.10">
    <property type="entry name" value="Alanine racemase"/>
    <property type="match status" value="1"/>
</dbReference>
<comment type="caution">
    <text evidence="1">The sequence shown here is derived from an EMBL/GenBank/DDBJ whole genome shotgun (WGS) entry which is preliminary data.</text>
</comment>
<accession>A0ABR1FVT6</accession>
<name>A0ABR1FVT6_AURAN</name>
<dbReference type="InterPro" id="IPR026956">
    <property type="entry name" value="D-ser_dehydrat-like_dom"/>
</dbReference>
<evidence type="ECO:0000313" key="2">
    <source>
        <dbReference type="Proteomes" id="UP001363151"/>
    </source>
</evidence>